<reference evidence="1" key="1">
    <citation type="submission" date="2016-10" db="EMBL/GenBank/DDBJ databases">
        <authorList>
            <person name="Benchimol M."/>
            <person name="Almeida L.G."/>
            <person name="Vasconcelos A.T."/>
            <person name="Perreira-Neves A."/>
            <person name="Rosa I.A."/>
            <person name="Tasca T."/>
            <person name="Bogo M.R."/>
            <person name="de Souza W."/>
        </authorList>
    </citation>
    <scope>NUCLEOTIDE SEQUENCE [LARGE SCALE GENOMIC DNA]</scope>
    <source>
        <strain evidence="1">K</strain>
    </source>
</reference>
<keyword evidence="2" id="KW-1185">Reference proteome</keyword>
<gene>
    <name evidence="1" type="ORF">TRFO_36947</name>
</gene>
<evidence type="ECO:0008006" key="3">
    <source>
        <dbReference type="Google" id="ProtNLM"/>
    </source>
</evidence>
<dbReference type="AlphaFoldDB" id="A0A1J4JHT3"/>
<dbReference type="GeneID" id="94845846"/>
<evidence type="ECO:0000313" key="2">
    <source>
        <dbReference type="Proteomes" id="UP000179807"/>
    </source>
</evidence>
<dbReference type="InterPro" id="IPR011990">
    <property type="entry name" value="TPR-like_helical_dom_sf"/>
</dbReference>
<dbReference type="EMBL" id="MLAK01001151">
    <property type="protein sequence ID" value="OHS96796.1"/>
    <property type="molecule type" value="Genomic_DNA"/>
</dbReference>
<dbReference type="Proteomes" id="UP000179807">
    <property type="component" value="Unassembled WGS sequence"/>
</dbReference>
<evidence type="ECO:0000313" key="1">
    <source>
        <dbReference type="EMBL" id="OHS96796.1"/>
    </source>
</evidence>
<proteinExistence type="predicted"/>
<dbReference type="OrthoDB" id="2384430at2759"/>
<dbReference type="Gene3D" id="1.25.40.10">
    <property type="entry name" value="Tetratricopeptide repeat domain"/>
    <property type="match status" value="1"/>
</dbReference>
<dbReference type="VEuPathDB" id="TrichDB:TRFO_36947"/>
<comment type="caution">
    <text evidence="1">The sequence shown here is derived from an EMBL/GenBank/DDBJ whole genome shotgun (WGS) entry which is preliminary data.</text>
</comment>
<sequence>MYYCGEGLTQSYTIAKEYFEKAIQVSPTFPNPYVFLGLIYKNGYGVEKIIRIIRKSIRFKFSKGNIQLCV</sequence>
<accession>A0A1J4JHT3</accession>
<dbReference type="RefSeq" id="XP_068349933.1">
    <property type="nucleotide sequence ID" value="XM_068511142.1"/>
</dbReference>
<organism evidence="1 2">
    <name type="scientific">Tritrichomonas foetus</name>
    <dbReference type="NCBI Taxonomy" id="1144522"/>
    <lineage>
        <taxon>Eukaryota</taxon>
        <taxon>Metamonada</taxon>
        <taxon>Parabasalia</taxon>
        <taxon>Tritrichomonadida</taxon>
        <taxon>Tritrichomonadidae</taxon>
        <taxon>Tritrichomonas</taxon>
    </lineage>
</organism>
<name>A0A1J4JHT3_9EUKA</name>
<dbReference type="SUPFAM" id="SSF81901">
    <property type="entry name" value="HCP-like"/>
    <property type="match status" value="1"/>
</dbReference>
<protein>
    <recommendedName>
        <fullName evidence="3">TPR Domain containing protein</fullName>
    </recommendedName>
</protein>